<feature type="transmembrane region" description="Helical" evidence="5">
    <location>
        <begin position="203"/>
        <end position="228"/>
    </location>
</feature>
<accession>A0A9P4JHY0</accession>
<dbReference type="Gene3D" id="1.20.1280.290">
    <property type="match status" value="1"/>
</dbReference>
<comment type="subcellular location">
    <subcellularLocation>
        <location evidence="1">Membrane</location>
        <topology evidence="1">Multi-pass membrane protein</topology>
    </subcellularLocation>
</comment>
<dbReference type="InterPro" id="IPR006603">
    <property type="entry name" value="PQ-loop_rpt"/>
</dbReference>
<keyword evidence="4 5" id="KW-0472">Membrane</keyword>
<dbReference type="EMBL" id="ML994059">
    <property type="protein sequence ID" value="KAF2199727.1"/>
    <property type="molecule type" value="Genomic_DNA"/>
</dbReference>
<reference evidence="6" key="1">
    <citation type="journal article" date="2020" name="Stud. Mycol.">
        <title>101 Dothideomycetes genomes: a test case for predicting lifestyles and emergence of pathogens.</title>
        <authorList>
            <person name="Haridas S."/>
            <person name="Albert R."/>
            <person name="Binder M."/>
            <person name="Bloem J."/>
            <person name="Labutti K."/>
            <person name="Salamov A."/>
            <person name="Andreopoulos B."/>
            <person name="Baker S."/>
            <person name="Barry K."/>
            <person name="Bills G."/>
            <person name="Bluhm B."/>
            <person name="Cannon C."/>
            <person name="Castanera R."/>
            <person name="Culley D."/>
            <person name="Daum C."/>
            <person name="Ezra D."/>
            <person name="Gonzalez J."/>
            <person name="Henrissat B."/>
            <person name="Kuo A."/>
            <person name="Liang C."/>
            <person name="Lipzen A."/>
            <person name="Lutzoni F."/>
            <person name="Magnuson J."/>
            <person name="Mondo S."/>
            <person name="Nolan M."/>
            <person name="Ohm R."/>
            <person name="Pangilinan J."/>
            <person name="Park H.-J."/>
            <person name="Ramirez L."/>
            <person name="Alfaro M."/>
            <person name="Sun H."/>
            <person name="Tritt A."/>
            <person name="Yoshinaga Y."/>
            <person name="Zwiers L.-H."/>
            <person name="Turgeon B."/>
            <person name="Goodwin S."/>
            <person name="Spatafora J."/>
            <person name="Crous P."/>
            <person name="Grigoriev I."/>
        </authorList>
    </citation>
    <scope>NUCLEOTIDE SEQUENCE</scope>
    <source>
        <strain evidence="6">ATCC 74209</strain>
    </source>
</reference>
<dbReference type="OrthoDB" id="407617at2759"/>
<dbReference type="InterPro" id="IPR051415">
    <property type="entry name" value="LAAT-1"/>
</dbReference>
<proteinExistence type="predicted"/>
<evidence type="ECO:0000256" key="3">
    <source>
        <dbReference type="ARBA" id="ARBA00022989"/>
    </source>
</evidence>
<evidence type="ECO:0008006" key="8">
    <source>
        <dbReference type="Google" id="ProtNLM"/>
    </source>
</evidence>
<dbReference type="AlphaFoldDB" id="A0A9P4JHY0"/>
<feature type="transmembrane region" description="Helical" evidence="5">
    <location>
        <begin position="107"/>
        <end position="132"/>
    </location>
</feature>
<name>A0A9P4JHY0_9PLEO</name>
<feature type="transmembrane region" description="Helical" evidence="5">
    <location>
        <begin position="144"/>
        <end position="164"/>
    </location>
</feature>
<comment type="caution">
    <text evidence="6">The sequence shown here is derived from an EMBL/GenBank/DDBJ whole genome shotgun (WGS) entry which is preliminary data.</text>
</comment>
<evidence type="ECO:0000256" key="1">
    <source>
        <dbReference type="ARBA" id="ARBA00004141"/>
    </source>
</evidence>
<evidence type="ECO:0000256" key="5">
    <source>
        <dbReference type="SAM" id="Phobius"/>
    </source>
</evidence>
<sequence length="322" mass="35671">MAPQTSIPPAANILGGLVTSSLLFSDTFIDAKASQIIPQIWHNWRRKDTDGLPGLMVMLWASCVVPLGVYAIIQNFNLPLQLQPQCFGVLCLICWSQTLVYHNHWRIWTATLLTGVLTVVFCVLEFVLVWVLRGPYHRGVSWPVTMMGIIASVMLALGLIPPYFEMWKRNGRVVGISFVFLTVDIAGAFFSLMALVAQDTFDYLGGIGYIACMLLEVGIFSSHFIWLWRTHHIRKAAKKAGKTYDEYVAEKLSQAEKNQTQLQGRVISTPEKSRAGSVTEHANGPIAALPDLEKGPIKTATERTPENSSGLGYCFVKLKLGG</sequence>
<dbReference type="Pfam" id="PF04193">
    <property type="entry name" value="PQ-loop"/>
    <property type="match status" value="1"/>
</dbReference>
<dbReference type="SMART" id="SM00679">
    <property type="entry name" value="CTNS"/>
    <property type="match status" value="2"/>
</dbReference>
<dbReference type="PANTHER" id="PTHR16201:SF37">
    <property type="entry name" value="PQ-LOOP REPEAT-CONTAINING PROTEIN"/>
    <property type="match status" value="1"/>
</dbReference>
<dbReference type="GO" id="GO:0016020">
    <property type="term" value="C:membrane"/>
    <property type="evidence" value="ECO:0007669"/>
    <property type="project" value="UniProtKB-SubCell"/>
</dbReference>
<dbReference type="PANTHER" id="PTHR16201">
    <property type="entry name" value="SEVEN TRANSMEMBRANE PROTEIN 1-RELATED"/>
    <property type="match status" value="1"/>
</dbReference>
<evidence type="ECO:0000313" key="7">
    <source>
        <dbReference type="Proteomes" id="UP000799536"/>
    </source>
</evidence>
<evidence type="ECO:0000256" key="2">
    <source>
        <dbReference type="ARBA" id="ARBA00022692"/>
    </source>
</evidence>
<evidence type="ECO:0000256" key="4">
    <source>
        <dbReference type="ARBA" id="ARBA00023136"/>
    </source>
</evidence>
<dbReference type="Proteomes" id="UP000799536">
    <property type="component" value="Unassembled WGS sequence"/>
</dbReference>
<keyword evidence="3 5" id="KW-1133">Transmembrane helix</keyword>
<feature type="transmembrane region" description="Helical" evidence="5">
    <location>
        <begin position="176"/>
        <end position="197"/>
    </location>
</feature>
<evidence type="ECO:0000313" key="6">
    <source>
        <dbReference type="EMBL" id="KAF2199727.1"/>
    </source>
</evidence>
<protein>
    <recommendedName>
        <fullName evidence="8">PQ loop repeat protein</fullName>
    </recommendedName>
</protein>
<organism evidence="6 7">
    <name type="scientific">Delitschia confertaspora ATCC 74209</name>
    <dbReference type="NCBI Taxonomy" id="1513339"/>
    <lineage>
        <taxon>Eukaryota</taxon>
        <taxon>Fungi</taxon>
        <taxon>Dikarya</taxon>
        <taxon>Ascomycota</taxon>
        <taxon>Pezizomycotina</taxon>
        <taxon>Dothideomycetes</taxon>
        <taxon>Pleosporomycetidae</taxon>
        <taxon>Pleosporales</taxon>
        <taxon>Delitschiaceae</taxon>
        <taxon>Delitschia</taxon>
    </lineage>
</organism>
<keyword evidence="2 5" id="KW-0812">Transmembrane</keyword>
<keyword evidence="7" id="KW-1185">Reference proteome</keyword>
<gene>
    <name evidence="6" type="ORF">GQ43DRAFT_473367</name>
</gene>
<feature type="transmembrane region" description="Helical" evidence="5">
    <location>
        <begin position="55"/>
        <end position="76"/>
    </location>
</feature>